<dbReference type="PANTHER" id="PTHR36304:SF4">
    <property type="entry name" value="DUF4388 DOMAIN-CONTAINING PROTEIN"/>
    <property type="match status" value="1"/>
</dbReference>
<feature type="compositionally biased region" description="Low complexity" evidence="2">
    <location>
        <begin position="862"/>
        <end position="946"/>
    </location>
</feature>
<evidence type="ECO:0000259" key="3">
    <source>
        <dbReference type="PROSITE" id="PS50110"/>
    </source>
</evidence>
<dbReference type="Pfam" id="PF14332">
    <property type="entry name" value="DUF4388"/>
    <property type="match status" value="1"/>
</dbReference>
<comment type="caution">
    <text evidence="4">The sequence shown here is derived from an EMBL/GenBank/DDBJ whole genome shotgun (WGS) entry which is preliminary data.</text>
</comment>
<dbReference type="Proteomes" id="UP001217485">
    <property type="component" value="Unassembled WGS sequence"/>
</dbReference>
<dbReference type="InterPro" id="IPR025497">
    <property type="entry name" value="PatA-like_N"/>
</dbReference>
<evidence type="ECO:0000313" key="4">
    <source>
        <dbReference type="EMBL" id="MDC0681890.1"/>
    </source>
</evidence>
<name>A0ABT5C657_9BACT</name>
<evidence type="ECO:0000256" key="1">
    <source>
        <dbReference type="PROSITE-ProRule" id="PRU00169"/>
    </source>
</evidence>
<keyword evidence="1" id="KW-0597">Phosphoprotein</keyword>
<feature type="compositionally biased region" description="Basic and acidic residues" evidence="2">
    <location>
        <begin position="563"/>
        <end position="573"/>
    </location>
</feature>
<dbReference type="Gene3D" id="3.40.50.2300">
    <property type="match status" value="1"/>
</dbReference>
<feature type="region of interest" description="Disordered" evidence="2">
    <location>
        <begin position="997"/>
        <end position="1022"/>
    </location>
</feature>
<keyword evidence="5" id="KW-1185">Reference proteome</keyword>
<evidence type="ECO:0000256" key="2">
    <source>
        <dbReference type="SAM" id="MobiDB-lite"/>
    </source>
</evidence>
<feature type="compositionally biased region" description="Pro residues" evidence="2">
    <location>
        <begin position="676"/>
        <end position="688"/>
    </location>
</feature>
<feature type="compositionally biased region" description="Low complexity" evidence="2">
    <location>
        <begin position="416"/>
        <end position="506"/>
    </location>
</feature>
<sequence>MAKQQLLLVDADPRSVRVLEVSLKKAGYSVTTAKDGADALAKLEVSTPDLVLSDTRLPNVDGYALVRKMKEHADWASIPVVFLTSQRSIEDKIRGLELGVEDYLTKPIFVRELIARVTLLLARRTREGITTRHFSTTGRTRFSGSILDMNVVDLLQTFEVSRKSGIVHLSHADNEAQVYFREGKVVDATLGRLCGEEAVYRALLWNEGTFEVEFCKVDNPDGIETSTQGLLMEGMRRVDEWGRLLEALPSLATVFEVDSEELLERLNEIPDELNGILRLFDGKRTLMQVVDASPFEDLSTLSTISKLYFEGLLVPAAALPPDDVVPSEPETAFHDEFSPLSSPSSARRSNYPDGSPGNAGSDDLEDAAVVPAPLSTRVSPAVLPRSRPGHELHSPAGDPDAEAPGRPVTTRSAVHGPGAVGRAASASAAVARSAPEGARAPSEPPRSAVSAATARSGAAGGRAPSEPPRSTVSAAAARAGATAGRAPSEPPRNAVARPGAAGGRAPSEPPQNAVVRPGAAGGRAPSEPPRNAVAHPGAAGGRAPSEPPRNAASGAEAARVTRSRAEIDLEKDTTLASSDEAPLTRPLVTPRSFAQKQRSTRSDRPVAAAAPAEQRVRSMPPAAPAAAPEAPAAAQPEPAAPTALASAPSAPAAATGVAPPAGEERAAAASTSPTLRPRPPSDAPPPVAVPRGAERAQAPPPVEAKAAEARPIAVPPPLPNAAPAGAAPAASLAAAQDDAPPGDPGPISESERFFLGSGAVAPEGMAAQDHRSGEDADTTAGAVEATLFGPHHEERRARIARIAAGLVTALALGAAGVWLVGQTGRPVPAAPVHAPSPEEVLVGQRSAAATAAAPAAPEPEGEPAAASAAGLSTTTPADIPAGQPAAPASASARAKPIAPVGAPSEHAPAAHAAPPSAAATASQAAAPAREPERTAAPPASASAAPAPAAPDEEGGPLSARVMRALESGQTGRAVQLAQQLTAASPGSAAAWHLRGAAEQAAGRGGRASFRKCAELSSPESSLGAECRALAGMQ</sequence>
<feature type="compositionally biased region" description="Low complexity" evidence="2">
    <location>
        <begin position="624"/>
        <end position="675"/>
    </location>
</feature>
<dbReference type="SUPFAM" id="SSF52172">
    <property type="entry name" value="CheY-like"/>
    <property type="match status" value="1"/>
</dbReference>
<dbReference type="EMBL" id="JAQNDK010000003">
    <property type="protein sequence ID" value="MDC0681890.1"/>
    <property type="molecule type" value="Genomic_DNA"/>
</dbReference>
<feature type="modified residue" description="4-aspartylphosphate" evidence="1">
    <location>
        <position position="54"/>
    </location>
</feature>
<feature type="region of interest" description="Disordered" evidence="2">
    <location>
        <begin position="842"/>
        <end position="955"/>
    </location>
</feature>
<feature type="compositionally biased region" description="Low complexity" evidence="2">
    <location>
        <begin position="721"/>
        <end position="739"/>
    </location>
</feature>
<accession>A0ABT5C657</accession>
<dbReference type="PANTHER" id="PTHR36304">
    <property type="entry name" value="DOMAIN GTPASE-ACTIVATING PROTEIN, PUTATIVE-RELATED-RELATED"/>
    <property type="match status" value="1"/>
</dbReference>
<dbReference type="PROSITE" id="PS50110">
    <property type="entry name" value="RESPONSE_REGULATORY"/>
    <property type="match status" value="1"/>
</dbReference>
<protein>
    <submittedName>
        <fullName evidence="4">Response regulator</fullName>
    </submittedName>
</protein>
<evidence type="ECO:0000313" key="5">
    <source>
        <dbReference type="Proteomes" id="UP001217485"/>
    </source>
</evidence>
<gene>
    <name evidence="4" type="ORF">POL72_29400</name>
</gene>
<proteinExistence type="predicted"/>
<organism evidence="4 5">
    <name type="scientific">Sorangium atrum</name>
    <dbReference type="NCBI Taxonomy" id="2995308"/>
    <lineage>
        <taxon>Bacteria</taxon>
        <taxon>Pseudomonadati</taxon>
        <taxon>Myxococcota</taxon>
        <taxon>Polyangia</taxon>
        <taxon>Polyangiales</taxon>
        <taxon>Polyangiaceae</taxon>
        <taxon>Sorangium</taxon>
    </lineage>
</organism>
<dbReference type="Pfam" id="PF00072">
    <property type="entry name" value="Response_reg"/>
    <property type="match status" value="1"/>
</dbReference>
<dbReference type="RefSeq" id="WP_272099317.1">
    <property type="nucleotide sequence ID" value="NZ_JAQNDK010000003.1"/>
</dbReference>
<dbReference type="InterPro" id="IPR001789">
    <property type="entry name" value="Sig_transdc_resp-reg_receiver"/>
</dbReference>
<feature type="compositionally biased region" description="Low complexity" evidence="2">
    <location>
        <begin position="338"/>
        <end position="349"/>
    </location>
</feature>
<feature type="domain" description="Response regulatory" evidence="3">
    <location>
        <begin position="5"/>
        <end position="121"/>
    </location>
</feature>
<reference evidence="4 5" key="1">
    <citation type="submission" date="2023-01" db="EMBL/GenBank/DDBJ databases">
        <title>Minimal conservation of predation-associated metabolite biosynthetic gene clusters underscores biosynthetic potential of Myxococcota including descriptions for ten novel species: Archangium lansinium sp. nov., Myxococcus landrumus sp. nov., Nannocystis bai.</title>
        <authorList>
            <person name="Ahearne A."/>
            <person name="Stevens C."/>
            <person name="Dowd S."/>
        </authorList>
    </citation>
    <scope>NUCLEOTIDE SEQUENCE [LARGE SCALE GENOMIC DNA]</scope>
    <source>
        <strain evidence="4 5">WIWO2</strain>
    </source>
</reference>
<feature type="compositionally biased region" description="Low complexity" evidence="2">
    <location>
        <begin position="842"/>
        <end position="855"/>
    </location>
</feature>
<dbReference type="SMART" id="SM00448">
    <property type="entry name" value="REC"/>
    <property type="match status" value="1"/>
</dbReference>
<feature type="region of interest" description="Disordered" evidence="2">
    <location>
        <begin position="325"/>
        <end position="781"/>
    </location>
</feature>
<feature type="compositionally biased region" description="Low complexity" evidence="2">
    <location>
        <begin position="516"/>
        <end position="525"/>
    </location>
</feature>
<dbReference type="InterPro" id="IPR011006">
    <property type="entry name" value="CheY-like_superfamily"/>
</dbReference>